<name>V5WJP7_9SPIO</name>
<gene>
    <name evidence="2" type="ORF">L21SP2_2025</name>
</gene>
<evidence type="ECO:0000313" key="3">
    <source>
        <dbReference type="Proteomes" id="UP000018680"/>
    </source>
</evidence>
<dbReference type="SUPFAM" id="SSF56112">
    <property type="entry name" value="Protein kinase-like (PK-like)"/>
    <property type="match status" value="1"/>
</dbReference>
<reference evidence="2 3" key="1">
    <citation type="journal article" date="2015" name="Stand. Genomic Sci.">
        <title>Complete genome sequence and description of Salinispira pacifica gen. nov., sp. nov., a novel spirochaete isolated form a hypersaline microbial mat.</title>
        <authorList>
            <person name="Ben Hania W."/>
            <person name="Joseph M."/>
            <person name="Schumann P."/>
            <person name="Bunk B."/>
            <person name="Fiebig A."/>
            <person name="Sproer C."/>
            <person name="Klenk H.P."/>
            <person name="Fardeau M.L."/>
            <person name="Spring S."/>
        </authorList>
    </citation>
    <scope>NUCLEOTIDE SEQUENCE [LARGE SCALE GENOMIC DNA]</scope>
    <source>
        <strain evidence="2 3">L21-RPul-D2</strain>
    </source>
</reference>
<protein>
    <recommendedName>
        <fullName evidence="1">Aminoglycoside phosphotransferase domain-containing protein</fullName>
    </recommendedName>
</protein>
<dbReference type="Gene3D" id="3.90.1200.10">
    <property type="match status" value="1"/>
</dbReference>
<dbReference type="EMBL" id="CP006939">
    <property type="protein sequence ID" value="AHC15396.1"/>
    <property type="molecule type" value="Genomic_DNA"/>
</dbReference>
<dbReference type="STRING" id="1307761.L21SP2_2025"/>
<dbReference type="Proteomes" id="UP000018680">
    <property type="component" value="Chromosome"/>
</dbReference>
<dbReference type="RefSeq" id="WP_024268313.1">
    <property type="nucleotide sequence ID" value="NC_023035.1"/>
</dbReference>
<dbReference type="Pfam" id="PF01636">
    <property type="entry name" value="APH"/>
    <property type="match status" value="1"/>
</dbReference>
<proteinExistence type="predicted"/>
<feature type="domain" description="Aminoglycoside phosphotransferase" evidence="1">
    <location>
        <begin position="93"/>
        <end position="139"/>
    </location>
</feature>
<dbReference type="InterPro" id="IPR011009">
    <property type="entry name" value="Kinase-like_dom_sf"/>
</dbReference>
<evidence type="ECO:0000259" key="1">
    <source>
        <dbReference type="Pfam" id="PF01636"/>
    </source>
</evidence>
<dbReference type="InterPro" id="IPR002575">
    <property type="entry name" value="Aminoglycoside_PTrfase"/>
</dbReference>
<dbReference type="AlphaFoldDB" id="V5WJP7"/>
<dbReference type="OrthoDB" id="101887at2"/>
<dbReference type="HOGENOM" id="CLU_1229170_0_0_12"/>
<dbReference type="KEGG" id="slr:L21SP2_2025"/>
<keyword evidence="3" id="KW-1185">Reference proteome</keyword>
<organism evidence="2 3">
    <name type="scientific">Salinispira pacifica</name>
    <dbReference type="NCBI Taxonomy" id="1307761"/>
    <lineage>
        <taxon>Bacteria</taxon>
        <taxon>Pseudomonadati</taxon>
        <taxon>Spirochaetota</taxon>
        <taxon>Spirochaetia</taxon>
        <taxon>Spirochaetales</taxon>
        <taxon>Spirochaetaceae</taxon>
        <taxon>Salinispira</taxon>
    </lineage>
</organism>
<sequence>MKSCPDELYHLDEVLRQYARLQLKSADISAELLKKGVPDRRLEAMPLLYTSLLSRHEMLLDSYLGKGAGLTKEQLNHAHRKSSALSSFSGQLASAGIPATLHHDDFHDANILVHLKGIHFIDWGEASIAHPFYSLLIMKRSLSYHLKLDSRDPALMRLTDLYLEMWEDYGSKMQLREAFTIAQKLAVINRCFTRNGILSGLSLQEQGEDFDTVAAWLKEWLTAAA</sequence>
<evidence type="ECO:0000313" key="2">
    <source>
        <dbReference type="EMBL" id="AHC15396.1"/>
    </source>
</evidence>
<accession>V5WJP7</accession>
<dbReference type="eggNOG" id="COG3173">
    <property type="taxonomic scope" value="Bacteria"/>
</dbReference>